<dbReference type="GO" id="GO:0015035">
    <property type="term" value="F:protein-disulfide reductase activity"/>
    <property type="evidence" value="ECO:0007669"/>
    <property type="project" value="TreeGrafter"/>
</dbReference>
<proteinExistence type="inferred from homology"/>
<evidence type="ECO:0000313" key="9">
    <source>
        <dbReference type="Proteomes" id="UP000681035"/>
    </source>
</evidence>
<evidence type="ECO:0000256" key="5">
    <source>
        <dbReference type="ARBA" id="ARBA00023157"/>
    </source>
</evidence>
<evidence type="ECO:0000259" key="7">
    <source>
        <dbReference type="PROSITE" id="PS51352"/>
    </source>
</evidence>
<dbReference type="EMBL" id="AP023418">
    <property type="protein sequence ID" value="BCK80254.1"/>
    <property type="molecule type" value="Genomic_DNA"/>
</dbReference>
<dbReference type="PROSITE" id="PS51352">
    <property type="entry name" value="THIOREDOXIN_2"/>
    <property type="match status" value="1"/>
</dbReference>
<dbReference type="GO" id="GO:0005737">
    <property type="term" value="C:cytoplasm"/>
    <property type="evidence" value="ECO:0007669"/>
    <property type="project" value="TreeGrafter"/>
</dbReference>
<keyword evidence="6" id="KW-0676">Redox-active center</keyword>
<organism evidence="8 9">
    <name type="scientific">Vescimonas coprocola</name>
    <dbReference type="NCBI Taxonomy" id="2714355"/>
    <lineage>
        <taxon>Bacteria</taxon>
        <taxon>Bacillati</taxon>
        <taxon>Bacillota</taxon>
        <taxon>Clostridia</taxon>
        <taxon>Eubacteriales</taxon>
        <taxon>Oscillospiraceae</taxon>
        <taxon>Vescimonas</taxon>
    </lineage>
</organism>
<name>A0A810PXD0_9FIRM</name>
<evidence type="ECO:0000256" key="6">
    <source>
        <dbReference type="ARBA" id="ARBA00023284"/>
    </source>
</evidence>
<dbReference type="AlphaFoldDB" id="A0A810PXD0"/>
<evidence type="ECO:0000256" key="1">
    <source>
        <dbReference type="ARBA" id="ARBA00008987"/>
    </source>
</evidence>
<dbReference type="SUPFAM" id="SSF52833">
    <property type="entry name" value="Thioredoxin-like"/>
    <property type="match status" value="1"/>
</dbReference>
<dbReference type="RefSeq" id="WP_021857972.1">
    <property type="nucleotide sequence ID" value="NZ_AP023418.1"/>
</dbReference>
<gene>
    <name evidence="8" type="primary">trxA2</name>
    <name evidence="8" type="ORF">MM50RIKEN_00170</name>
</gene>
<protein>
    <recommendedName>
        <fullName evidence="2">Thioredoxin</fullName>
    </recommendedName>
</protein>
<feature type="domain" description="Thioredoxin" evidence="7">
    <location>
        <begin position="1"/>
        <end position="105"/>
    </location>
</feature>
<dbReference type="PANTHER" id="PTHR45663:SF11">
    <property type="entry name" value="GEO12009P1"/>
    <property type="match status" value="1"/>
</dbReference>
<keyword evidence="9" id="KW-1185">Reference proteome</keyword>
<dbReference type="Gene3D" id="3.40.30.10">
    <property type="entry name" value="Glutaredoxin"/>
    <property type="match status" value="1"/>
</dbReference>
<keyword evidence="4" id="KW-0249">Electron transport</keyword>
<evidence type="ECO:0000256" key="3">
    <source>
        <dbReference type="ARBA" id="ARBA00022448"/>
    </source>
</evidence>
<dbReference type="NCBIfam" id="NF047697">
    <property type="entry name" value="ThioredTrxAClost"/>
    <property type="match status" value="1"/>
</dbReference>
<dbReference type="KEGG" id="vcop:MM50RIKEN_00170"/>
<evidence type="ECO:0000256" key="4">
    <source>
        <dbReference type="ARBA" id="ARBA00022982"/>
    </source>
</evidence>
<evidence type="ECO:0000313" key="8">
    <source>
        <dbReference type="EMBL" id="BCK80254.1"/>
    </source>
</evidence>
<dbReference type="Proteomes" id="UP000681035">
    <property type="component" value="Chromosome"/>
</dbReference>
<dbReference type="InterPro" id="IPR036249">
    <property type="entry name" value="Thioredoxin-like_sf"/>
</dbReference>
<reference evidence="8" key="1">
    <citation type="submission" date="2020-09" db="EMBL/GenBank/DDBJ databases">
        <title>New species isolated from human feces.</title>
        <authorList>
            <person name="Kitahara M."/>
            <person name="Shigeno Y."/>
            <person name="Shime M."/>
            <person name="Matsumoto Y."/>
            <person name="Nakamura S."/>
            <person name="Motooka D."/>
            <person name="Fukuoka S."/>
            <person name="Nishikawa H."/>
            <person name="Benno Y."/>
        </authorList>
    </citation>
    <scope>NUCLEOTIDE SEQUENCE</scope>
    <source>
        <strain evidence="8">MM50</strain>
    </source>
</reference>
<dbReference type="CDD" id="cd02947">
    <property type="entry name" value="TRX_family"/>
    <property type="match status" value="1"/>
</dbReference>
<dbReference type="InterPro" id="IPR013766">
    <property type="entry name" value="Thioredoxin_domain"/>
</dbReference>
<dbReference type="PROSITE" id="PS00194">
    <property type="entry name" value="THIOREDOXIN_1"/>
    <property type="match status" value="1"/>
</dbReference>
<sequence length="105" mass="11718">MLDLTKENFEAEVLKAEGKVFVDFYGDGCVPCAALMPYVHEYSEKYGDKMKFCSLNTTKARRLAISQKVLGLPVMAIYENGQMIDSVVKDDATAESIEAMILKHC</sequence>
<dbReference type="PANTHER" id="PTHR45663">
    <property type="entry name" value="GEO12009P1"/>
    <property type="match status" value="1"/>
</dbReference>
<evidence type="ECO:0000256" key="2">
    <source>
        <dbReference type="ARBA" id="ARBA00020570"/>
    </source>
</evidence>
<comment type="similarity">
    <text evidence="1">Belongs to the thioredoxin family.</text>
</comment>
<accession>A0A810PXD0</accession>
<keyword evidence="3" id="KW-0813">Transport</keyword>
<dbReference type="InterPro" id="IPR017937">
    <property type="entry name" value="Thioredoxin_CS"/>
</dbReference>
<keyword evidence="5" id="KW-1015">Disulfide bond</keyword>
<dbReference type="Pfam" id="PF00085">
    <property type="entry name" value="Thioredoxin"/>
    <property type="match status" value="1"/>
</dbReference>